<protein>
    <recommendedName>
        <fullName evidence="12">G-protein coupled receptors family 1 profile domain-containing protein</fullName>
    </recommendedName>
</protein>
<feature type="transmembrane region" description="Helical" evidence="11">
    <location>
        <begin position="144"/>
        <end position="166"/>
    </location>
</feature>
<proteinExistence type="inferred from homology"/>
<dbReference type="InterPro" id="IPR004061">
    <property type="entry name" value="S1P_rcpt"/>
</dbReference>
<evidence type="ECO:0000313" key="14">
    <source>
        <dbReference type="Proteomes" id="UP000694388"/>
    </source>
</evidence>
<comment type="subcellular location">
    <subcellularLocation>
        <location evidence="1">Cell membrane</location>
        <topology evidence="1">Multi-pass membrane protein</topology>
    </subcellularLocation>
</comment>
<feature type="domain" description="G-protein coupled receptors family 1 profile" evidence="12">
    <location>
        <begin position="41"/>
        <end position="213"/>
    </location>
</feature>
<feature type="transmembrane region" description="Helical" evidence="11">
    <location>
        <begin position="59"/>
        <end position="82"/>
    </location>
</feature>
<dbReference type="PROSITE" id="PS50262">
    <property type="entry name" value="G_PROTEIN_RECEP_F1_2"/>
    <property type="match status" value="1"/>
</dbReference>
<feature type="disulfide bond" evidence="9">
    <location>
        <begin position="168"/>
        <end position="175"/>
    </location>
</feature>
<name>A0A8C4QCA5_EPTBU</name>
<dbReference type="OMA" id="LSCCKCP"/>
<evidence type="ECO:0000256" key="8">
    <source>
        <dbReference type="ARBA" id="ARBA00023224"/>
    </source>
</evidence>
<keyword evidence="5 10" id="KW-0297">G-protein coupled receptor</keyword>
<keyword evidence="4 11" id="KW-1133">Transmembrane helix</keyword>
<comment type="similarity">
    <text evidence="10">Belongs to the G-protein coupled receptor 1 family.</text>
</comment>
<dbReference type="InterPro" id="IPR017452">
    <property type="entry name" value="GPCR_Rhodpsn_7TM"/>
</dbReference>
<reference evidence="13" key="2">
    <citation type="submission" date="2025-09" db="UniProtKB">
        <authorList>
            <consortium name="Ensembl"/>
        </authorList>
    </citation>
    <scope>IDENTIFICATION</scope>
</reference>
<accession>A0A8C4QCA5</accession>
<evidence type="ECO:0000256" key="7">
    <source>
        <dbReference type="ARBA" id="ARBA00023180"/>
    </source>
</evidence>
<evidence type="ECO:0000256" key="2">
    <source>
        <dbReference type="ARBA" id="ARBA00022475"/>
    </source>
</evidence>
<keyword evidence="14" id="KW-1185">Reference proteome</keyword>
<evidence type="ECO:0000256" key="4">
    <source>
        <dbReference type="ARBA" id="ARBA00022989"/>
    </source>
</evidence>
<feature type="transmembrane region" description="Helical" evidence="11">
    <location>
        <begin position="186"/>
        <end position="219"/>
    </location>
</feature>
<keyword evidence="3 10" id="KW-0812">Transmembrane</keyword>
<dbReference type="PRINTS" id="PR01523">
    <property type="entry name" value="S1PRECEPTOR"/>
</dbReference>
<feature type="transmembrane region" description="Helical" evidence="11">
    <location>
        <begin position="25"/>
        <end position="47"/>
    </location>
</feature>
<dbReference type="GO" id="GO:0038036">
    <property type="term" value="F:sphingosine-1-phosphate receptor activity"/>
    <property type="evidence" value="ECO:0007669"/>
    <property type="project" value="InterPro"/>
</dbReference>
<sequence>PMSFFQDFMGHYNHTGKMSKRHNNLIVEGFCFTVCIIIMIANGLVLAALCRSRRLRAPAYLFIGNLALADLVAGAAYAANIACSGPRTLHLSTLAWMLREGATFTALSASIFSLLAIAVERYLTMTKSPRWEGKLNPRYEGGKCAMVAIGCWVAALLIGALPSFGWNCRKLLHRCSTILPLYARGYLLFCLIAFTGLLLTVIALYTLVGAFIICWAPLFGLLLVDVICRGVQCPILYKSDGFLAIAVMNSAINPVIYTASSHDMRRAFVHLIHDIMRLFHCQHFCTTHGESTKDHAPGEALSNGLDSDTASIFLAIHTEVLQWFGLSVQACLCGMPDISLWHLLASPLACECRCLLSPTTPTPHRVVSLSIL</sequence>
<keyword evidence="8 10" id="KW-0807">Transducer</keyword>
<evidence type="ECO:0000256" key="9">
    <source>
        <dbReference type="PIRSR" id="PIRSR604061-50"/>
    </source>
</evidence>
<evidence type="ECO:0000256" key="6">
    <source>
        <dbReference type="ARBA" id="ARBA00023136"/>
    </source>
</evidence>
<evidence type="ECO:0000256" key="11">
    <source>
        <dbReference type="SAM" id="Phobius"/>
    </source>
</evidence>
<dbReference type="Ensembl" id="ENSEBUT00000013807.1">
    <property type="protein sequence ID" value="ENSEBUP00000013231.1"/>
    <property type="gene ID" value="ENSEBUG00000008364.1"/>
</dbReference>
<evidence type="ECO:0000313" key="13">
    <source>
        <dbReference type="Ensembl" id="ENSEBUP00000013231.1"/>
    </source>
</evidence>
<evidence type="ECO:0000256" key="5">
    <source>
        <dbReference type="ARBA" id="ARBA00023040"/>
    </source>
</evidence>
<evidence type="ECO:0000256" key="3">
    <source>
        <dbReference type="ARBA" id="ARBA00022692"/>
    </source>
</evidence>
<dbReference type="GO" id="GO:0005886">
    <property type="term" value="C:plasma membrane"/>
    <property type="evidence" value="ECO:0007669"/>
    <property type="project" value="UniProtKB-SubCell"/>
</dbReference>
<keyword evidence="2" id="KW-1003">Cell membrane</keyword>
<dbReference type="Proteomes" id="UP000694388">
    <property type="component" value="Unplaced"/>
</dbReference>
<dbReference type="PRINTS" id="PR00237">
    <property type="entry name" value="GPCRRHODOPSN"/>
</dbReference>
<evidence type="ECO:0000259" key="12">
    <source>
        <dbReference type="PROSITE" id="PS50262"/>
    </source>
</evidence>
<keyword evidence="10" id="KW-0675">Receptor</keyword>
<feature type="transmembrane region" description="Helical" evidence="11">
    <location>
        <begin position="102"/>
        <end position="123"/>
    </location>
</feature>
<reference evidence="13" key="1">
    <citation type="submission" date="2025-08" db="UniProtKB">
        <authorList>
            <consortium name="Ensembl"/>
        </authorList>
    </citation>
    <scope>IDENTIFICATION</scope>
</reference>
<keyword evidence="7" id="KW-0325">Glycoprotein</keyword>
<dbReference type="PROSITE" id="PS00237">
    <property type="entry name" value="G_PROTEIN_RECEP_F1_1"/>
    <property type="match status" value="1"/>
</dbReference>
<keyword evidence="6 11" id="KW-0472">Membrane</keyword>
<evidence type="ECO:0000256" key="10">
    <source>
        <dbReference type="RuleBase" id="RU000688"/>
    </source>
</evidence>
<organism evidence="13 14">
    <name type="scientific">Eptatretus burgeri</name>
    <name type="common">Inshore hagfish</name>
    <dbReference type="NCBI Taxonomy" id="7764"/>
    <lineage>
        <taxon>Eukaryota</taxon>
        <taxon>Metazoa</taxon>
        <taxon>Chordata</taxon>
        <taxon>Craniata</taxon>
        <taxon>Vertebrata</taxon>
        <taxon>Cyclostomata</taxon>
        <taxon>Myxini</taxon>
        <taxon>Myxiniformes</taxon>
        <taxon>Myxinidae</taxon>
        <taxon>Eptatretinae</taxon>
        <taxon>Eptatretus</taxon>
    </lineage>
</organism>
<dbReference type="AlphaFoldDB" id="A0A8C4QCA5"/>
<evidence type="ECO:0000256" key="1">
    <source>
        <dbReference type="ARBA" id="ARBA00004651"/>
    </source>
</evidence>
<dbReference type="GeneTree" id="ENSGT01050000244887"/>
<dbReference type="PANTHER" id="PTHR22750">
    <property type="entry name" value="G-PROTEIN COUPLED RECEPTOR"/>
    <property type="match status" value="1"/>
</dbReference>
<feature type="disulfide bond" evidence="9">
    <location>
        <begin position="228"/>
        <end position="233"/>
    </location>
</feature>
<dbReference type="Pfam" id="PF00001">
    <property type="entry name" value="7tm_1"/>
    <property type="match status" value="1"/>
</dbReference>
<keyword evidence="9" id="KW-1015">Disulfide bond</keyword>
<dbReference type="SUPFAM" id="SSF81321">
    <property type="entry name" value="Family A G protein-coupled receptor-like"/>
    <property type="match status" value="1"/>
</dbReference>
<dbReference type="Gene3D" id="1.20.1070.10">
    <property type="entry name" value="Rhodopsin 7-helix transmembrane proteins"/>
    <property type="match status" value="1"/>
</dbReference>
<dbReference type="InterPro" id="IPR000276">
    <property type="entry name" value="GPCR_Rhodpsn"/>
</dbReference>